<name>A0A5M6CUX6_9BACT</name>
<dbReference type="Pfam" id="PF17973">
    <property type="entry name" value="bMG10"/>
    <property type="match status" value="1"/>
</dbReference>
<dbReference type="Proteomes" id="UP000323632">
    <property type="component" value="Unassembled WGS sequence"/>
</dbReference>
<proteinExistence type="inferred from homology"/>
<dbReference type="EMBL" id="VWSH01000001">
    <property type="protein sequence ID" value="KAA5536999.1"/>
    <property type="molecule type" value="Genomic_DNA"/>
</dbReference>
<comment type="caution">
    <text evidence="3">The sequence shown here is derived from an EMBL/GenBank/DDBJ whole genome shotgun (WGS) entry which is preliminary data.</text>
</comment>
<dbReference type="Gene3D" id="2.60.40.1930">
    <property type="match status" value="1"/>
</dbReference>
<gene>
    <name evidence="3" type="ORF">F0919_04830</name>
</gene>
<sequence length="2021" mass="231110">MLKQVITILLFFIYLPVWSFAQNKAGDSHYAIEWVKIDSLLEKGLPKSARPMVEKILNDAMTKNDIPDKIKAQVYLINLKYENEEHALQQQIKASESLAGKSSGVEKAIWQNLTAGLYWNYYEQNRYELYNRTKLEQTTSDDIETWDAVALINRIAELYEASIEDKTLLQSTPVGQYEPIISKGINTKALRPTLYDLLAFKAIDFFQDEEATVTKVADAFQIDGSLWFEPANKFSAVRVKVKDGSSFKFRTLRLFQDLIAFHLNDTKPEALIDADLQRLEFVHANSVNAQKDSLYVMALQKIIDKFPASPSSAQALFLIAQQQMNEGENYVPVYRKMPKKKSNRNLPAIQQQLVSIISKFPKSEGAVNAQNLLNQINEVSLSLQAEQVNIPDENIKALVIYKNVPTVFLKLYKVPFKTNMYEYTSEDSLLNNIQKLQPLRTWQQLLPGIADLEQHSAEIKIDALPMGSYALIASSKENIADKDQIVTYSSFQVSGISFVAQQNNEKQGYVLNRKTGYPLSGVKLFYYNDSYQNSRTNYKLLGDGVSDENGMVHLPVYKNYDYTKAIRNILLVKGIDSVYIGGNINSYANEQSDNVHTQTFFFTDRSIYRPGQTLYFKGIMVKSSNGNRKNDVVANENTTVTLYDANNQKQASLQLKTNEFGSFSGTFQLPDGLMNGMMRISNENGSESFSVEEYKRPKFYVEFDTLKGSYALNEDVTVKGFAKAYAGNNVDGASVKYRVVRKTRFPYYWCYYYWGMPQATETEVANGNIVTAVDGSFEIPFKTMPDLSIEPKSMPLFYYEVYADVTDINGETRSGTQQLVSGYTSLQIVASIPEISKPKDLQQLSITTENLNNIFTSANVHIAISRLKFPGFFRKRIWSVPDQFVMTENEFHKAFPNDEYKEENNYLNWEIEKVLFEKNWTTVANGKLEVPSETWNQNGWYVIEIKTKDAQGHEIVEKKYTHVWAPGKKEPNQQPLIAFTEKESYEPGEKMELWLGTGIDNPYLVHTSSVQYKSTNPIRIDIQEKDRGGMTFSWLYVYDNRVYTIDKTINVPWSNKDLQIEWRTHRDKLQPGTKEQWTLTIKGNKKERVTSELLAGMYDASLDAFKPHDWNWQKLFPDVYSMQAWNDNLGFGLNSSRQLIYGLSPKYGYFEKRYDELISFENNYVTESAYGGRVMSFAAPAFDGTPGATAKVNERKSKVLFANSMDYKEDIEEEPRHMMLPEATTPNEQISNIPIRKNLQETAFFFPQLKTDSSGNVSFTFTMPEALTEWKMMAFAHTQDWKTGYLQGKVKTQKDLMVMPNMPRFLRQGDNIQFSTKIVNLSENVLKGNATIELLDAQTLQPVPFAQFMSLTWSSDEHDSKPFTVNKGQSTVASWNLHVPESRYTPVIVRITAKSGNFSDGEENTLPVITNRMLVTETLPVSINGNESKTYTLNNLVNNTSNTLLPHSLTVEFTGNPAWYAVQSLPYLMEYPYECAEQTFNRFYANALAQHIVAQSPKIQQIFNQWQGKDSAALISNLEKNEELKTALLEETPWVMEAQNETAQKHRVALLFQANKLSKEFKKTLEKLEQMQSQDGSFPWFKGMYGDRFITQYILTGMGRLQKLNVKNSDNNDLKQIYSKALHYTDAQMNDEYKELLKNKADMNLQHISNYQVQYLYMRSFYVGSSLSAENKKAFDYYKQQAGKYWSKFNPYMKGQIALALYRTGDAKTALQIMQSLKETAIQNEESGMYWKDMPRGYSWSEAPIESQSLLIEAFTEITKDIPSVEAMKLWLLKNKQTQNWNTTKATADACYALLLSGNDWLVNEPDVVIQLGNEKIKSSDLPEQAGTGYFKKRIAGKDITKDMGNIKVIVENSGSQNQVSWGAVYWQYFDQMDKIPTVTSTPVQLEKQLYKETNSDNGPVLVALTEGNKLQVGDKVKIRIVVKVDRDMEYVQLKDMRAACFEPVDVLSQYHYQSGIGYFQSTKDISTNFFFDHLSKGTYVFEYPVWVSAKGNYTNGITSIQCMYAPEFSSHTEGIRVEVK</sequence>
<dbReference type="InterPro" id="IPR047565">
    <property type="entry name" value="Alpha-macroglob_thiol-ester_cl"/>
</dbReference>
<dbReference type="InterPro" id="IPR002890">
    <property type="entry name" value="MG2"/>
</dbReference>
<dbReference type="InterPro" id="IPR008930">
    <property type="entry name" value="Terpenoid_cyclase/PrenylTrfase"/>
</dbReference>
<dbReference type="InterPro" id="IPR041246">
    <property type="entry name" value="Bact_MG10"/>
</dbReference>
<dbReference type="Gene3D" id="1.50.10.20">
    <property type="match status" value="1"/>
</dbReference>
<evidence type="ECO:0000256" key="1">
    <source>
        <dbReference type="ARBA" id="ARBA00010556"/>
    </source>
</evidence>
<accession>A0A5M6CUX6</accession>
<dbReference type="InterPro" id="IPR001599">
    <property type="entry name" value="Macroglobln_a2"/>
</dbReference>
<dbReference type="SUPFAM" id="SSF48239">
    <property type="entry name" value="Terpenoid cyclases/Protein prenyltransferases"/>
    <property type="match status" value="1"/>
</dbReference>
<evidence type="ECO:0000313" key="4">
    <source>
        <dbReference type="Proteomes" id="UP000323632"/>
    </source>
</evidence>
<dbReference type="Gene3D" id="1.25.40.10">
    <property type="entry name" value="Tetratricopeptide repeat domain"/>
    <property type="match status" value="1"/>
</dbReference>
<evidence type="ECO:0000313" key="3">
    <source>
        <dbReference type="EMBL" id="KAA5536999.1"/>
    </source>
</evidence>
<organism evidence="3 4">
    <name type="scientific">Taibaiella lutea</name>
    <dbReference type="NCBI Taxonomy" id="2608001"/>
    <lineage>
        <taxon>Bacteria</taxon>
        <taxon>Pseudomonadati</taxon>
        <taxon>Bacteroidota</taxon>
        <taxon>Chitinophagia</taxon>
        <taxon>Chitinophagales</taxon>
        <taxon>Chitinophagaceae</taxon>
        <taxon>Taibaiella</taxon>
    </lineage>
</organism>
<dbReference type="InterPro" id="IPR051802">
    <property type="entry name" value="YfhM-like"/>
</dbReference>
<dbReference type="SMART" id="SM01419">
    <property type="entry name" value="Thiol-ester_cl"/>
    <property type="match status" value="1"/>
</dbReference>
<dbReference type="GO" id="GO:0004866">
    <property type="term" value="F:endopeptidase inhibitor activity"/>
    <property type="evidence" value="ECO:0007669"/>
    <property type="project" value="InterPro"/>
</dbReference>
<comment type="similarity">
    <text evidence="1">Belongs to the protease inhibitor I39 (alpha-2-macroglobulin) family. Bacterial alpha-2-macroglobulin subfamily.</text>
</comment>
<protein>
    <submittedName>
        <fullName evidence="3">Alpha-2-macroglobulin</fullName>
    </submittedName>
</protein>
<dbReference type="InterPro" id="IPR011990">
    <property type="entry name" value="TPR-like_helical_dom_sf"/>
</dbReference>
<dbReference type="PANTHER" id="PTHR40094:SF1">
    <property type="entry name" value="UBIQUITIN DOMAIN-CONTAINING PROTEIN"/>
    <property type="match status" value="1"/>
</dbReference>
<evidence type="ECO:0000259" key="2">
    <source>
        <dbReference type="SMART" id="SM01360"/>
    </source>
</evidence>
<dbReference type="SMART" id="SM01360">
    <property type="entry name" value="A2M"/>
    <property type="match status" value="1"/>
</dbReference>
<dbReference type="PANTHER" id="PTHR40094">
    <property type="entry name" value="ALPHA-2-MACROGLOBULIN HOMOLOG"/>
    <property type="match status" value="1"/>
</dbReference>
<feature type="domain" description="Alpha-2-macroglobulin" evidence="2">
    <location>
        <begin position="1242"/>
        <end position="1332"/>
    </location>
</feature>
<dbReference type="RefSeq" id="WP_150031576.1">
    <property type="nucleotide sequence ID" value="NZ_VWSH01000001.1"/>
</dbReference>
<reference evidence="3 4" key="1">
    <citation type="submission" date="2019-09" db="EMBL/GenBank/DDBJ databases">
        <title>Genome sequence and assembly of Taibaiella sp.</title>
        <authorList>
            <person name="Chhetri G."/>
        </authorList>
    </citation>
    <scope>NUCLEOTIDE SEQUENCE [LARGE SCALE GENOMIC DNA]</scope>
    <source>
        <strain evidence="3 4">KVB11</strain>
    </source>
</reference>
<dbReference type="Pfam" id="PF00207">
    <property type="entry name" value="A2M"/>
    <property type="match status" value="1"/>
</dbReference>
<keyword evidence="4" id="KW-1185">Reference proteome</keyword>
<dbReference type="Pfam" id="PF01835">
    <property type="entry name" value="MG2"/>
    <property type="match status" value="1"/>
</dbReference>